<sequence length="84" mass="9603">MKPTTKGRSGGKLPYPAYIAACKPKLQCQREKDCRYTISVWDWSHHGKICNSRWKDCHHHLTSLIQKVGVLQLYPAKALDPLTV</sequence>
<protein>
    <submittedName>
        <fullName evidence="1">Uncharacterized protein</fullName>
    </submittedName>
</protein>
<dbReference type="Proteomes" id="UP001356427">
    <property type="component" value="Unassembled WGS sequence"/>
</dbReference>
<proteinExistence type="predicted"/>
<dbReference type="EMBL" id="JAGTTL010000035">
    <property type="protein sequence ID" value="KAK6294436.1"/>
    <property type="molecule type" value="Genomic_DNA"/>
</dbReference>
<comment type="caution">
    <text evidence="1">The sequence shown here is derived from an EMBL/GenBank/DDBJ whole genome shotgun (WGS) entry which is preliminary data.</text>
</comment>
<evidence type="ECO:0000313" key="2">
    <source>
        <dbReference type="Proteomes" id="UP001356427"/>
    </source>
</evidence>
<evidence type="ECO:0000313" key="1">
    <source>
        <dbReference type="EMBL" id="KAK6294436.1"/>
    </source>
</evidence>
<organism evidence="1 2">
    <name type="scientific">Coregonus suidteri</name>
    <dbReference type="NCBI Taxonomy" id="861788"/>
    <lineage>
        <taxon>Eukaryota</taxon>
        <taxon>Metazoa</taxon>
        <taxon>Chordata</taxon>
        <taxon>Craniata</taxon>
        <taxon>Vertebrata</taxon>
        <taxon>Euteleostomi</taxon>
        <taxon>Actinopterygii</taxon>
        <taxon>Neopterygii</taxon>
        <taxon>Teleostei</taxon>
        <taxon>Protacanthopterygii</taxon>
        <taxon>Salmoniformes</taxon>
        <taxon>Salmonidae</taxon>
        <taxon>Coregoninae</taxon>
        <taxon>Coregonus</taxon>
    </lineage>
</organism>
<accession>A0AAN8KSX6</accession>
<dbReference type="AlphaFoldDB" id="A0AAN8KSX6"/>
<reference evidence="1 2" key="1">
    <citation type="submission" date="2021-04" db="EMBL/GenBank/DDBJ databases">
        <authorList>
            <person name="De Guttry C."/>
            <person name="Zahm M."/>
            <person name="Klopp C."/>
            <person name="Cabau C."/>
            <person name="Louis A."/>
            <person name="Berthelot C."/>
            <person name="Parey E."/>
            <person name="Roest Crollius H."/>
            <person name="Montfort J."/>
            <person name="Robinson-Rechavi M."/>
            <person name="Bucao C."/>
            <person name="Bouchez O."/>
            <person name="Gislard M."/>
            <person name="Lluch J."/>
            <person name="Milhes M."/>
            <person name="Lampietro C."/>
            <person name="Lopez Roques C."/>
            <person name="Donnadieu C."/>
            <person name="Braasch I."/>
            <person name="Desvignes T."/>
            <person name="Postlethwait J."/>
            <person name="Bobe J."/>
            <person name="Wedekind C."/>
            <person name="Guiguen Y."/>
        </authorList>
    </citation>
    <scope>NUCLEOTIDE SEQUENCE [LARGE SCALE GENOMIC DNA]</scope>
    <source>
        <strain evidence="1">Cs_M1</strain>
        <tissue evidence="1">Blood</tissue>
    </source>
</reference>
<keyword evidence="2" id="KW-1185">Reference proteome</keyword>
<name>A0AAN8KSX6_9TELE</name>
<gene>
    <name evidence="1" type="ORF">J4Q44_G00352660</name>
</gene>